<evidence type="ECO:0000256" key="2">
    <source>
        <dbReference type="RuleBase" id="RU003749"/>
    </source>
</evidence>
<dbReference type="NCBIfam" id="TIGR00377">
    <property type="entry name" value="ant_ant_sig"/>
    <property type="match status" value="1"/>
</dbReference>
<feature type="region of interest" description="Disordered" evidence="3">
    <location>
        <begin position="124"/>
        <end position="184"/>
    </location>
</feature>
<accession>A0ABU8UC89</accession>
<evidence type="ECO:0000313" key="5">
    <source>
        <dbReference type="EMBL" id="MEJ8645513.1"/>
    </source>
</evidence>
<dbReference type="EMBL" id="JBBKAM010000004">
    <property type="protein sequence ID" value="MEJ8645513.1"/>
    <property type="molecule type" value="Genomic_DNA"/>
</dbReference>
<gene>
    <name evidence="5" type="ORF">WKI68_38345</name>
</gene>
<dbReference type="Pfam" id="PF13466">
    <property type="entry name" value="STAS_2"/>
    <property type="match status" value="1"/>
</dbReference>
<dbReference type="Gene3D" id="3.30.750.24">
    <property type="entry name" value="STAS domain"/>
    <property type="match status" value="1"/>
</dbReference>
<evidence type="ECO:0000259" key="4">
    <source>
        <dbReference type="PROSITE" id="PS50801"/>
    </source>
</evidence>
<dbReference type="PANTHER" id="PTHR33495">
    <property type="entry name" value="ANTI-SIGMA FACTOR ANTAGONIST TM_1081-RELATED-RELATED"/>
    <property type="match status" value="1"/>
</dbReference>
<name>A0ABU8UC89_9ACTN</name>
<dbReference type="InterPro" id="IPR002645">
    <property type="entry name" value="STAS_dom"/>
</dbReference>
<comment type="caution">
    <text evidence="5">The sequence shown here is derived from an EMBL/GenBank/DDBJ whole genome shotgun (WGS) entry which is preliminary data.</text>
</comment>
<proteinExistence type="inferred from homology"/>
<sequence length="184" mass="19214">MIAPFDRTPVAAGADGATAHRPTVAVEVAYGPHRVLARVRGEIDLDHVSALRQDLVAALDAGGSGIDLDLSAVTFCDSSGLHLLLALNTLAADAGKTLVLTAVSRRVARVLEITEAERLFTFREPPPLRAGPDPQRAERHHLHPPNGAVRALDERQPHPCAPGDGGPGQAPGASGPKPDRARPG</sequence>
<dbReference type="InterPro" id="IPR058548">
    <property type="entry name" value="MlaB-like_STAS"/>
</dbReference>
<feature type="domain" description="STAS" evidence="4">
    <location>
        <begin position="24"/>
        <end position="114"/>
    </location>
</feature>
<keyword evidence="6" id="KW-1185">Reference proteome</keyword>
<comment type="similarity">
    <text evidence="1 2">Belongs to the anti-sigma-factor antagonist family.</text>
</comment>
<evidence type="ECO:0000256" key="1">
    <source>
        <dbReference type="ARBA" id="ARBA00009013"/>
    </source>
</evidence>
<reference evidence="5 6" key="1">
    <citation type="submission" date="2024-03" db="EMBL/GenBank/DDBJ databases">
        <title>Novel Streptomyces species of biotechnological and ecological value are a feature of Machair soil.</title>
        <authorList>
            <person name="Prole J.R."/>
            <person name="Goodfellow M."/>
            <person name="Allenby N."/>
            <person name="Ward A.C."/>
        </authorList>
    </citation>
    <scope>NUCLEOTIDE SEQUENCE [LARGE SCALE GENOMIC DNA]</scope>
    <source>
        <strain evidence="5 6">MS1.HAVA.3</strain>
    </source>
</reference>
<protein>
    <recommendedName>
        <fullName evidence="2">Anti-sigma factor antagonist</fullName>
    </recommendedName>
</protein>
<dbReference type="InterPro" id="IPR036513">
    <property type="entry name" value="STAS_dom_sf"/>
</dbReference>
<dbReference type="Proteomes" id="UP001382904">
    <property type="component" value="Unassembled WGS sequence"/>
</dbReference>
<dbReference type="InterPro" id="IPR003658">
    <property type="entry name" value="Anti-sigma_ant"/>
</dbReference>
<evidence type="ECO:0000256" key="3">
    <source>
        <dbReference type="SAM" id="MobiDB-lite"/>
    </source>
</evidence>
<dbReference type="SUPFAM" id="SSF52091">
    <property type="entry name" value="SpoIIaa-like"/>
    <property type="match status" value="1"/>
</dbReference>
<dbReference type="PANTHER" id="PTHR33495:SF2">
    <property type="entry name" value="ANTI-SIGMA FACTOR ANTAGONIST TM_1081-RELATED"/>
    <property type="match status" value="1"/>
</dbReference>
<evidence type="ECO:0000313" key="6">
    <source>
        <dbReference type="Proteomes" id="UP001382904"/>
    </source>
</evidence>
<dbReference type="CDD" id="cd07043">
    <property type="entry name" value="STAS_anti-anti-sigma_factors"/>
    <property type="match status" value="1"/>
</dbReference>
<dbReference type="PROSITE" id="PS50801">
    <property type="entry name" value="STAS"/>
    <property type="match status" value="1"/>
</dbReference>
<organism evidence="5 6">
    <name type="scientific">Streptomyces caledonius</name>
    <dbReference type="NCBI Taxonomy" id="3134107"/>
    <lineage>
        <taxon>Bacteria</taxon>
        <taxon>Bacillati</taxon>
        <taxon>Actinomycetota</taxon>
        <taxon>Actinomycetes</taxon>
        <taxon>Kitasatosporales</taxon>
        <taxon>Streptomycetaceae</taxon>
        <taxon>Streptomyces</taxon>
    </lineage>
</organism>